<evidence type="ECO:0000313" key="2">
    <source>
        <dbReference type="Proteomes" id="UP000887013"/>
    </source>
</evidence>
<accession>A0A8X6MPU9</accession>
<name>A0A8X6MPU9_NEPPI</name>
<organism evidence="1 2">
    <name type="scientific">Nephila pilipes</name>
    <name type="common">Giant wood spider</name>
    <name type="synonym">Nephila maculata</name>
    <dbReference type="NCBI Taxonomy" id="299642"/>
    <lineage>
        <taxon>Eukaryota</taxon>
        <taxon>Metazoa</taxon>
        <taxon>Ecdysozoa</taxon>
        <taxon>Arthropoda</taxon>
        <taxon>Chelicerata</taxon>
        <taxon>Arachnida</taxon>
        <taxon>Araneae</taxon>
        <taxon>Araneomorphae</taxon>
        <taxon>Entelegynae</taxon>
        <taxon>Araneoidea</taxon>
        <taxon>Nephilidae</taxon>
        <taxon>Nephila</taxon>
    </lineage>
</organism>
<comment type="caution">
    <text evidence="1">The sequence shown here is derived from an EMBL/GenBank/DDBJ whole genome shotgun (WGS) entry which is preliminary data.</text>
</comment>
<reference evidence="1" key="1">
    <citation type="submission" date="2020-08" db="EMBL/GenBank/DDBJ databases">
        <title>Multicomponent nature underlies the extraordinary mechanical properties of spider dragline silk.</title>
        <authorList>
            <person name="Kono N."/>
            <person name="Nakamura H."/>
            <person name="Mori M."/>
            <person name="Yoshida Y."/>
            <person name="Ohtoshi R."/>
            <person name="Malay A.D."/>
            <person name="Moran D.A.P."/>
            <person name="Tomita M."/>
            <person name="Numata K."/>
            <person name="Arakawa K."/>
        </authorList>
    </citation>
    <scope>NUCLEOTIDE SEQUENCE</scope>
</reference>
<gene>
    <name evidence="1" type="ORF">NPIL_620561</name>
</gene>
<dbReference type="EMBL" id="BMAW01095747">
    <property type="protein sequence ID" value="GFS71627.1"/>
    <property type="molecule type" value="Genomic_DNA"/>
</dbReference>
<keyword evidence="2" id="KW-1185">Reference proteome</keyword>
<dbReference type="Proteomes" id="UP000887013">
    <property type="component" value="Unassembled WGS sequence"/>
</dbReference>
<evidence type="ECO:0000313" key="1">
    <source>
        <dbReference type="EMBL" id="GFS71627.1"/>
    </source>
</evidence>
<dbReference type="AlphaFoldDB" id="A0A8X6MPU9"/>
<protein>
    <submittedName>
        <fullName evidence="1">Uncharacterized protein</fullName>
    </submittedName>
</protein>
<sequence length="142" mass="16751">MKNAITVKNSHGLASLFDLQGIEVRDFENFGRMKEKFADFLKPLVELYLPKMFHELKKGVEFQKIMMLSIRNPIANASKMKEFEEQLNEFHLKFRIISNYKYETELPWKLDSTNLTGKGRVSFETPRENYDVDTELISDYSE</sequence>
<proteinExistence type="predicted"/>
<dbReference type="OrthoDB" id="5967017at2759"/>